<proteinExistence type="predicted"/>
<evidence type="ECO:0000313" key="1">
    <source>
        <dbReference type="EMBL" id="RHW18960.1"/>
    </source>
</evidence>
<dbReference type="Proteomes" id="UP000266693">
    <property type="component" value="Unassembled WGS sequence"/>
</dbReference>
<dbReference type="EMBL" id="QWLV01000001">
    <property type="protein sequence ID" value="RHW18960.1"/>
    <property type="molecule type" value="Genomic_DNA"/>
</dbReference>
<evidence type="ECO:0000313" key="2">
    <source>
        <dbReference type="Proteomes" id="UP000266693"/>
    </source>
</evidence>
<protein>
    <recommendedName>
        <fullName evidence="3">Flagellar assembly protein FliH/Type III secretion system HrpE domain-containing protein</fullName>
    </recommendedName>
</protein>
<name>A0A396RR10_9SPHN</name>
<comment type="caution">
    <text evidence="1">The sequence shown here is derived from an EMBL/GenBank/DDBJ whole genome shotgun (WGS) entry which is preliminary data.</text>
</comment>
<keyword evidence="2" id="KW-1185">Reference proteome</keyword>
<reference evidence="1 2" key="1">
    <citation type="submission" date="2018-08" db="EMBL/GenBank/DDBJ databases">
        <title>The multiple taxonomic identification of Sphingomonas gilva.</title>
        <authorList>
            <person name="Zhu D."/>
            <person name="Zheng S."/>
        </authorList>
    </citation>
    <scope>NUCLEOTIDE SEQUENCE [LARGE SCALE GENOMIC DNA]</scope>
    <source>
        <strain evidence="1 2">ZDH117</strain>
    </source>
</reference>
<dbReference type="AlphaFoldDB" id="A0A396RR10"/>
<gene>
    <name evidence="1" type="ORF">D1610_02150</name>
</gene>
<accession>A0A396RR10</accession>
<organism evidence="1 2">
    <name type="scientific">Sphingomonas gilva</name>
    <dbReference type="NCBI Taxonomy" id="2305907"/>
    <lineage>
        <taxon>Bacteria</taxon>
        <taxon>Pseudomonadati</taxon>
        <taxon>Pseudomonadota</taxon>
        <taxon>Alphaproteobacteria</taxon>
        <taxon>Sphingomonadales</taxon>
        <taxon>Sphingomonadaceae</taxon>
        <taxon>Sphingomonas</taxon>
    </lineage>
</organism>
<evidence type="ECO:0008006" key="3">
    <source>
        <dbReference type="Google" id="ProtNLM"/>
    </source>
</evidence>
<sequence length="213" mass="22976">MSAIIKRGALTDRAMRISWIEPEPPADPIDHERAALVAEIDTLRDALRRAGEDAEEAARAAYEEGLKHAADRESDRTEALGSGIEEAIVAFSRKLEAIDGLAALLARKALDKMFDGIGDRAAIVEAMLARQLRELRAGCAIAVHVAAKDFGNAADLDRLARTFTSVSTIAVDERLPAGSCRIDLKLGHLDLSVRERWEQVAAVLDELAGQATA</sequence>